<dbReference type="InterPro" id="IPR010178">
    <property type="entry name" value="Lit"/>
</dbReference>
<dbReference type="EMBL" id="CAKC01000032">
    <property type="protein sequence ID" value="CCI86680.1"/>
    <property type="molecule type" value="Genomic_DNA"/>
</dbReference>
<accession>I7K067</accession>
<dbReference type="Pfam" id="PF07314">
    <property type="entry name" value="Lit"/>
    <property type="match status" value="1"/>
</dbReference>
<evidence type="ECO:0000313" key="5">
    <source>
        <dbReference type="Proteomes" id="UP000051521"/>
    </source>
</evidence>
<dbReference type="STRING" id="1423751.FC38_GL000974"/>
<keyword evidence="1" id="KW-0472">Membrane</keyword>
<keyword evidence="5" id="KW-1185">Reference proteome</keyword>
<dbReference type="Proteomes" id="UP000009326">
    <property type="component" value="Unassembled WGS sequence"/>
</dbReference>
<feature type="transmembrane region" description="Helical" evidence="1">
    <location>
        <begin position="93"/>
        <end position="110"/>
    </location>
</feature>
<evidence type="ECO:0000313" key="3">
    <source>
        <dbReference type="EMBL" id="KRN14315.1"/>
    </source>
</evidence>
<proteinExistence type="predicted"/>
<reference evidence="3 5" key="2">
    <citation type="journal article" date="2015" name="Genome Announc.">
        <title>Expanding the biotechnology potential of lactobacilli through comparative genomics of 213 strains and associated genera.</title>
        <authorList>
            <person name="Sun Z."/>
            <person name="Harris H.M."/>
            <person name="McCann A."/>
            <person name="Guo C."/>
            <person name="Argimon S."/>
            <person name="Zhang W."/>
            <person name="Yang X."/>
            <person name="Jeffery I.B."/>
            <person name="Cooney J.C."/>
            <person name="Kagawa T.F."/>
            <person name="Liu W."/>
            <person name="Song Y."/>
            <person name="Salvetti E."/>
            <person name="Wrobel A."/>
            <person name="Rasinkangas P."/>
            <person name="Parkhill J."/>
            <person name="Rea M.C."/>
            <person name="O'Sullivan O."/>
            <person name="Ritari J."/>
            <person name="Douillard F.P."/>
            <person name="Paul Ross R."/>
            <person name="Yang R."/>
            <person name="Briner A.E."/>
            <person name="Felis G.E."/>
            <person name="de Vos W.M."/>
            <person name="Barrangou R."/>
            <person name="Klaenhammer T.R."/>
            <person name="Caufield P.W."/>
            <person name="Cui Y."/>
            <person name="Zhang H."/>
            <person name="O'Toole P.W."/>
        </authorList>
    </citation>
    <scope>NUCLEOTIDE SEQUENCE [LARGE SCALE GENOMIC DNA]</scope>
    <source>
        <strain evidence="3 5">DSM 23908</strain>
    </source>
</reference>
<evidence type="ECO:0000256" key="1">
    <source>
        <dbReference type="SAM" id="Phobius"/>
    </source>
</evidence>
<keyword evidence="1" id="KW-0812">Transmembrane</keyword>
<evidence type="ECO:0000313" key="2">
    <source>
        <dbReference type="EMBL" id="CCI86680.1"/>
    </source>
</evidence>
<gene>
    <name evidence="2" type="ORF">BN52_08930</name>
    <name evidence="3" type="ORF">FC38_GL000974</name>
</gene>
<dbReference type="Proteomes" id="UP000051521">
    <property type="component" value="Unassembled WGS sequence"/>
</dbReference>
<feature type="transmembrane region" description="Helical" evidence="1">
    <location>
        <begin position="12"/>
        <end position="39"/>
    </location>
</feature>
<name>I7K067_9LACO</name>
<dbReference type="NCBIfam" id="TIGR01906">
    <property type="entry name" value="integ_TIGR01906"/>
    <property type="match status" value="1"/>
</dbReference>
<comment type="caution">
    <text evidence="2">The sequence shown here is derived from an EMBL/GenBank/DDBJ whole genome shotgun (WGS) entry which is preliminary data.</text>
</comment>
<dbReference type="OrthoDB" id="9813051at2"/>
<organism evidence="2 4">
    <name type="scientific">Lactobacillus gigeriorum DSM 23908 = CRBIP 24.85</name>
    <dbReference type="NCBI Taxonomy" id="1423751"/>
    <lineage>
        <taxon>Bacteria</taxon>
        <taxon>Bacillati</taxon>
        <taxon>Bacillota</taxon>
        <taxon>Bacilli</taxon>
        <taxon>Lactobacillales</taxon>
        <taxon>Lactobacillaceae</taxon>
        <taxon>Lactobacillus</taxon>
    </lineage>
</organism>
<reference evidence="2 4" key="1">
    <citation type="submission" date="2012-06" db="EMBL/GenBank/DDBJ databases">
        <title>Draft genome sequence of Lactobacillus gigeriorum CRBIP 24.85T, isolated from chicken crop.</title>
        <authorList>
            <person name="Cousin S."/>
            <person name="Ma L."/>
            <person name="Creno S."/>
            <person name="Clermont D."/>
            <person name="Loux V."/>
            <person name="Bizet C."/>
            <person name="Bouchier C."/>
        </authorList>
    </citation>
    <scope>NUCLEOTIDE SEQUENCE [LARGE SCALE GENOMIC DNA]</scope>
    <source>
        <strain evidence="4">CRBIP 24.85T</strain>
        <strain evidence="2">Type strain: CRBIP 24.85</strain>
    </source>
</reference>
<dbReference type="EMBL" id="AYZO01000003">
    <property type="protein sequence ID" value="KRN14315.1"/>
    <property type="molecule type" value="Genomic_DNA"/>
</dbReference>
<feature type="transmembrane region" description="Helical" evidence="1">
    <location>
        <begin position="171"/>
        <end position="194"/>
    </location>
</feature>
<feature type="transmembrane region" description="Helical" evidence="1">
    <location>
        <begin position="130"/>
        <end position="151"/>
    </location>
</feature>
<sequence length="201" mass="23223">MTSNNKPLSIIFNFLYSIASSVVGAIIASWPLLLIFMLIQKTNETVGLSLWKVMHNYNQLLWYLIWPFENKLKMDNFHTSVNAAAHFADCKRLFLLAIFVFIIGTVYWLFERNAKKRDVFTLSKVGTLFFLILPVVILPFAVTNFDSFFILFHHMFFSNSNWLFDPTTDPIINVLTEGFFAACFAVAGLIYELFYASKLLK</sequence>
<evidence type="ECO:0000313" key="4">
    <source>
        <dbReference type="Proteomes" id="UP000009326"/>
    </source>
</evidence>
<protein>
    <recommendedName>
        <fullName evidence="6">TIGR01906 family membrane protein</fullName>
    </recommendedName>
</protein>
<dbReference type="RefSeq" id="WP_008472695.1">
    <property type="nucleotide sequence ID" value="NZ_AYZO01000003.1"/>
</dbReference>
<evidence type="ECO:0008006" key="6">
    <source>
        <dbReference type="Google" id="ProtNLM"/>
    </source>
</evidence>
<dbReference type="AlphaFoldDB" id="I7K067"/>
<dbReference type="PATRIC" id="fig|1423751.3.peg.1011"/>
<keyword evidence="1" id="KW-1133">Transmembrane helix</keyword>